<keyword evidence="1" id="KW-0472">Membrane</keyword>
<proteinExistence type="predicted"/>
<gene>
    <name evidence="2" type="ORF">BTW07_04685</name>
</gene>
<dbReference type="Proteomes" id="UP000186878">
    <property type="component" value="Unassembled WGS sequence"/>
</dbReference>
<evidence type="ECO:0000313" key="2">
    <source>
        <dbReference type="EMBL" id="OLO05327.1"/>
    </source>
</evidence>
<feature type="transmembrane region" description="Helical" evidence="1">
    <location>
        <begin position="69"/>
        <end position="86"/>
    </location>
</feature>
<feature type="transmembrane region" description="Helical" evidence="1">
    <location>
        <begin position="42"/>
        <end position="62"/>
    </location>
</feature>
<sequence>MSQSRSFRAGIIVLLVASLAGLAISLYAYFTPLTGVNGSLGALAVILSTIALVIMTLVMAPLSCRSGRVALRLLILLALVGTGFAGLLLHQWWLTAAMVVGLIGLLLDMASPAASTTPAHS</sequence>
<dbReference type="AlphaFoldDB" id="A0A1Q8SV89"/>
<reference evidence="2 3" key="1">
    <citation type="submission" date="2016-12" db="EMBL/GenBank/DDBJ databases">
        <title>Draft genome sequences of strains Salinicola socius SMB35, Salinicola sp. MH3R3-1 and Chromohalobacter sp. SMB17 from the Verkhnekamsk potash mining region of Russia.</title>
        <authorList>
            <person name="Mavrodi D.V."/>
            <person name="Olsson B.E."/>
            <person name="Korsakova E.S."/>
            <person name="Pyankova A."/>
            <person name="Mavrodi O.V."/>
            <person name="Plotnikova E.G."/>
        </authorList>
    </citation>
    <scope>NUCLEOTIDE SEQUENCE [LARGE SCALE GENOMIC DNA]</scope>
    <source>
        <strain evidence="2 3">SMB35</strain>
    </source>
</reference>
<name>A0A1Q8SV89_9GAMM</name>
<feature type="transmembrane region" description="Helical" evidence="1">
    <location>
        <begin position="92"/>
        <end position="110"/>
    </location>
</feature>
<keyword evidence="1" id="KW-0812">Transmembrane</keyword>
<keyword evidence="1" id="KW-1133">Transmembrane helix</keyword>
<protein>
    <submittedName>
        <fullName evidence="2">Uncharacterized protein</fullName>
    </submittedName>
</protein>
<dbReference type="OrthoDB" id="6168423at2"/>
<accession>A0A1Q8SV89</accession>
<keyword evidence="3" id="KW-1185">Reference proteome</keyword>
<feature type="transmembrane region" description="Helical" evidence="1">
    <location>
        <begin position="7"/>
        <end position="30"/>
    </location>
</feature>
<dbReference type="EMBL" id="MSDO01000004">
    <property type="protein sequence ID" value="OLO05327.1"/>
    <property type="molecule type" value="Genomic_DNA"/>
</dbReference>
<organism evidence="2 3">
    <name type="scientific">Salinicola socius</name>
    <dbReference type="NCBI Taxonomy" id="404433"/>
    <lineage>
        <taxon>Bacteria</taxon>
        <taxon>Pseudomonadati</taxon>
        <taxon>Pseudomonadota</taxon>
        <taxon>Gammaproteobacteria</taxon>
        <taxon>Oceanospirillales</taxon>
        <taxon>Halomonadaceae</taxon>
        <taxon>Salinicola</taxon>
    </lineage>
</organism>
<evidence type="ECO:0000313" key="3">
    <source>
        <dbReference type="Proteomes" id="UP000186878"/>
    </source>
</evidence>
<comment type="caution">
    <text evidence="2">The sequence shown here is derived from an EMBL/GenBank/DDBJ whole genome shotgun (WGS) entry which is preliminary data.</text>
</comment>
<evidence type="ECO:0000256" key="1">
    <source>
        <dbReference type="SAM" id="Phobius"/>
    </source>
</evidence>